<dbReference type="InterPro" id="IPR017261">
    <property type="entry name" value="DNA_mismatch_repair_MutS/MSH"/>
</dbReference>
<dbReference type="CDD" id="cd03284">
    <property type="entry name" value="ABC_MutS1"/>
    <property type="match status" value="1"/>
</dbReference>
<dbReference type="InterPro" id="IPR016151">
    <property type="entry name" value="DNA_mismatch_repair_MutS_N"/>
</dbReference>
<evidence type="ECO:0000256" key="7">
    <source>
        <dbReference type="ARBA" id="ARBA00023204"/>
    </source>
</evidence>
<evidence type="ECO:0000256" key="4">
    <source>
        <dbReference type="ARBA" id="ARBA00022763"/>
    </source>
</evidence>
<dbReference type="FunFam" id="3.40.50.300:FF:000870">
    <property type="entry name" value="MutS protein homolog 4"/>
    <property type="match status" value="1"/>
</dbReference>
<dbReference type="PANTHER" id="PTHR11361">
    <property type="entry name" value="DNA MISMATCH REPAIR PROTEIN MUTS FAMILY MEMBER"/>
    <property type="match status" value="1"/>
</dbReference>
<evidence type="ECO:0000313" key="13">
    <source>
        <dbReference type="Proteomes" id="UP000003195"/>
    </source>
</evidence>
<evidence type="ECO:0000256" key="1">
    <source>
        <dbReference type="ARBA" id="ARBA00006271"/>
    </source>
</evidence>
<dbReference type="Gene3D" id="3.40.1170.10">
    <property type="entry name" value="DNA repair protein MutS, domain I"/>
    <property type="match status" value="1"/>
</dbReference>
<dbReference type="Gene3D" id="3.30.420.110">
    <property type="entry name" value="MutS, connector domain"/>
    <property type="match status" value="1"/>
</dbReference>
<dbReference type="InterPro" id="IPR027417">
    <property type="entry name" value="P-loop_NTPase"/>
</dbReference>
<dbReference type="GO" id="GO:0140664">
    <property type="term" value="F:ATP-dependent DNA damage sensor activity"/>
    <property type="evidence" value="ECO:0007669"/>
    <property type="project" value="InterPro"/>
</dbReference>
<dbReference type="InterPro" id="IPR007860">
    <property type="entry name" value="DNA_mmatch_repair_MutS_con_dom"/>
</dbReference>
<dbReference type="InterPro" id="IPR007695">
    <property type="entry name" value="DNA_mismatch_repair_MutS-lik_N"/>
</dbReference>
<dbReference type="InterPro" id="IPR005748">
    <property type="entry name" value="DNA_mismatch_repair_MutS"/>
</dbReference>
<dbReference type="GO" id="GO:0005829">
    <property type="term" value="C:cytosol"/>
    <property type="evidence" value="ECO:0007669"/>
    <property type="project" value="TreeGrafter"/>
</dbReference>
<dbReference type="PROSITE" id="PS00486">
    <property type="entry name" value="DNA_MISMATCH_REPAIR_2"/>
    <property type="match status" value="1"/>
</dbReference>
<dbReference type="GO" id="GO:0003684">
    <property type="term" value="F:damaged DNA binding"/>
    <property type="evidence" value="ECO:0007669"/>
    <property type="project" value="UniProtKB-UniRule"/>
</dbReference>
<dbReference type="InterPro" id="IPR007861">
    <property type="entry name" value="DNA_mismatch_repair_MutS_clamp"/>
</dbReference>
<dbReference type="Gene3D" id="1.10.1420.10">
    <property type="match status" value="2"/>
</dbReference>
<dbReference type="FunFam" id="1.10.1420.10:FF:000001">
    <property type="entry name" value="DNA mismatch repair protein MutS"/>
    <property type="match status" value="1"/>
</dbReference>
<dbReference type="GO" id="GO:0030983">
    <property type="term" value="F:mismatched DNA binding"/>
    <property type="evidence" value="ECO:0007669"/>
    <property type="project" value="InterPro"/>
</dbReference>
<dbReference type="SUPFAM" id="SSF48334">
    <property type="entry name" value="DNA repair protein MutS, domain III"/>
    <property type="match status" value="1"/>
</dbReference>
<dbReference type="Pfam" id="PF05190">
    <property type="entry name" value="MutS_IV"/>
    <property type="match status" value="1"/>
</dbReference>
<comment type="caution">
    <text evidence="12">The sequence shown here is derived from an EMBL/GenBank/DDBJ whole genome shotgun (WGS) entry which is preliminary data.</text>
</comment>
<evidence type="ECO:0000259" key="11">
    <source>
        <dbReference type="PROSITE" id="PS00486"/>
    </source>
</evidence>
<dbReference type="FunFam" id="3.40.1170.10:FF:000001">
    <property type="entry name" value="DNA mismatch repair protein MutS"/>
    <property type="match status" value="1"/>
</dbReference>
<reference evidence="12 13" key="1">
    <citation type="submission" date="2010-08" db="EMBL/GenBank/DDBJ databases">
        <authorList>
            <person name="Weinstock G."/>
            <person name="Sodergren E."/>
            <person name="Clifton S."/>
            <person name="Fulton L."/>
            <person name="Fulton B."/>
            <person name="Courtney L."/>
            <person name="Fronick C."/>
            <person name="Harrison M."/>
            <person name="Strong C."/>
            <person name="Farmer C."/>
            <person name="Delahaunty K."/>
            <person name="Markovic C."/>
            <person name="Hall O."/>
            <person name="Minx P."/>
            <person name="Tomlinson C."/>
            <person name="Mitreva M."/>
            <person name="Hou S."/>
            <person name="Chen J."/>
            <person name="Wollam A."/>
            <person name="Pepin K.H."/>
            <person name="Johnson M."/>
            <person name="Bhonagiri V."/>
            <person name="Zhang X."/>
            <person name="Suruliraj S."/>
            <person name="Warren W."/>
            <person name="Chinwalla A."/>
            <person name="Mardis E.R."/>
            <person name="Wilson R.K."/>
        </authorList>
    </citation>
    <scope>NUCLEOTIDE SEQUENCE [LARGE SCALE GENOMIC DNA]</scope>
    <source>
        <strain evidence="12 13">F0359</strain>
    </source>
</reference>
<dbReference type="HAMAP" id="MF_00096">
    <property type="entry name" value="MutS"/>
    <property type="match status" value="1"/>
</dbReference>
<keyword evidence="5 9" id="KW-0067">ATP-binding</keyword>
<dbReference type="SUPFAM" id="SSF55271">
    <property type="entry name" value="DNA repair protein MutS, domain I"/>
    <property type="match status" value="1"/>
</dbReference>
<dbReference type="EMBL" id="AECS01000039">
    <property type="protein sequence ID" value="EFQ03543.1"/>
    <property type="molecule type" value="Genomic_DNA"/>
</dbReference>
<evidence type="ECO:0000256" key="2">
    <source>
        <dbReference type="ARBA" id="ARBA00021982"/>
    </source>
</evidence>
<dbReference type="InterPro" id="IPR045076">
    <property type="entry name" value="MutS"/>
</dbReference>
<comment type="function">
    <text evidence="8 9">This protein is involved in the repair of mismatches in DNA. It is possible that it carries out the mismatch recognition step. This protein has a weak ATPase activity.</text>
</comment>
<dbReference type="SMART" id="SM00533">
    <property type="entry name" value="MUTSd"/>
    <property type="match status" value="1"/>
</dbReference>
<organism evidence="12 13">
    <name type="scientific">Megasphaera micronuciformis F0359</name>
    <dbReference type="NCBI Taxonomy" id="706434"/>
    <lineage>
        <taxon>Bacteria</taxon>
        <taxon>Bacillati</taxon>
        <taxon>Bacillota</taxon>
        <taxon>Negativicutes</taxon>
        <taxon>Veillonellales</taxon>
        <taxon>Veillonellaceae</taxon>
        <taxon>Megasphaera</taxon>
    </lineage>
</organism>
<dbReference type="NCBIfam" id="NF003810">
    <property type="entry name" value="PRK05399.1"/>
    <property type="match status" value="1"/>
</dbReference>
<dbReference type="PIRSF" id="PIRSF037677">
    <property type="entry name" value="DNA_mis_repair_Msh6"/>
    <property type="match status" value="1"/>
</dbReference>
<dbReference type="InterPro" id="IPR007696">
    <property type="entry name" value="DNA_mismatch_repair_MutS_core"/>
</dbReference>
<keyword evidence="13" id="KW-1185">Reference proteome</keyword>
<dbReference type="InterPro" id="IPR036678">
    <property type="entry name" value="MutS_con_dom_sf"/>
</dbReference>
<accession>E2ZDI1</accession>
<dbReference type="Pfam" id="PF05188">
    <property type="entry name" value="MutS_II"/>
    <property type="match status" value="1"/>
</dbReference>
<evidence type="ECO:0000313" key="12">
    <source>
        <dbReference type="EMBL" id="EFQ03543.1"/>
    </source>
</evidence>
<feature type="domain" description="DNA mismatch repair proteins mutS family" evidence="11">
    <location>
        <begin position="684"/>
        <end position="700"/>
    </location>
</feature>
<dbReference type="Proteomes" id="UP000003195">
    <property type="component" value="Unassembled WGS sequence"/>
</dbReference>
<dbReference type="SMART" id="SM00534">
    <property type="entry name" value="MUTSac"/>
    <property type="match status" value="1"/>
</dbReference>
<evidence type="ECO:0000256" key="5">
    <source>
        <dbReference type="ARBA" id="ARBA00022840"/>
    </source>
</evidence>
<evidence type="ECO:0000256" key="3">
    <source>
        <dbReference type="ARBA" id="ARBA00022741"/>
    </source>
</evidence>
<dbReference type="GO" id="GO:0005524">
    <property type="term" value="F:ATP binding"/>
    <property type="evidence" value="ECO:0007669"/>
    <property type="project" value="UniProtKB-UniRule"/>
</dbReference>
<keyword evidence="7 9" id="KW-0234">DNA repair</keyword>
<keyword evidence="4 9" id="KW-0227">DNA damage</keyword>
<dbReference type="STRING" id="706434.HMPREF9429_01484"/>
<keyword evidence="6 9" id="KW-0238">DNA-binding</keyword>
<evidence type="ECO:0000256" key="6">
    <source>
        <dbReference type="ARBA" id="ARBA00023125"/>
    </source>
</evidence>
<comment type="similarity">
    <text evidence="1 9 10">Belongs to the DNA mismatch repair MutS family.</text>
</comment>
<evidence type="ECO:0000256" key="9">
    <source>
        <dbReference type="HAMAP-Rule" id="MF_00096"/>
    </source>
</evidence>
<dbReference type="InterPro" id="IPR036187">
    <property type="entry name" value="DNA_mismatch_repair_MutS_sf"/>
</dbReference>
<gene>
    <name evidence="9 12" type="primary">mutS</name>
    <name evidence="12" type="ORF">HMPREF9429_01484</name>
</gene>
<dbReference type="OrthoDB" id="9802448at2"/>
<dbReference type="Pfam" id="PF01624">
    <property type="entry name" value="MutS_I"/>
    <property type="match status" value="1"/>
</dbReference>
<dbReference type="RefSeq" id="WP_006942710.1">
    <property type="nucleotide sequence ID" value="NZ_GL538208.1"/>
</dbReference>
<dbReference type="eggNOG" id="COG0249">
    <property type="taxonomic scope" value="Bacteria"/>
</dbReference>
<name>E2ZDI1_9FIRM</name>
<dbReference type="InterPro" id="IPR000432">
    <property type="entry name" value="DNA_mismatch_repair_MutS_C"/>
</dbReference>
<dbReference type="AlphaFoldDB" id="E2ZDI1"/>
<dbReference type="HOGENOM" id="CLU_002472_3_1_9"/>
<evidence type="ECO:0000256" key="10">
    <source>
        <dbReference type="RuleBase" id="RU003756"/>
    </source>
</evidence>
<feature type="binding site" evidence="9">
    <location>
        <begin position="610"/>
        <end position="617"/>
    </location>
    <ligand>
        <name>ATP</name>
        <dbReference type="ChEBI" id="CHEBI:30616"/>
    </ligand>
</feature>
<dbReference type="SUPFAM" id="SSF52540">
    <property type="entry name" value="P-loop containing nucleoside triphosphate hydrolases"/>
    <property type="match status" value="1"/>
</dbReference>
<proteinExistence type="inferred from homology"/>
<dbReference type="GO" id="GO:0006298">
    <property type="term" value="P:mismatch repair"/>
    <property type="evidence" value="ECO:0007669"/>
    <property type="project" value="UniProtKB-UniRule"/>
</dbReference>
<keyword evidence="3 9" id="KW-0547">Nucleotide-binding</keyword>
<dbReference type="Pfam" id="PF05192">
    <property type="entry name" value="MutS_III"/>
    <property type="match status" value="1"/>
</dbReference>
<dbReference type="SUPFAM" id="SSF53150">
    <property type="entry name" value="DNA repair protein MutS, domain II"/>
    <property type="match status" value="1"/>
</dbReference>
<protein>
    <recommendedName>
        <fullName evidence="2 9">DNA mismatch repair protein MutS</fullName>
    </recommendedName>
</protein>
<dbReference type="NCBIfam" id="TIGR01070">
    <property type="entry name" value="mutS1"/>
    <property type="match status" value="1"/>
</dbReference>
<evidence type="ECO:0000256" key="8">
    <source>
        <dbReference type="ARBA" id="ARBA00024647"/>
    </source>
</evidence>
<sequence length="856" mass="96276">MMKQYLEVKETCADKLLFFRLGDFYELFFDDALTASRELDLTLTGRAGGNKERVPMCGVPFHSADTYIERLVHKGYKVAICEQMEDPKSVKGLVKREIIRVITPGTVTMEHAVASKKNNYIAAVGEENGGIQLVLTDVTTGEALWMACGDDETQDRLLDIFALYEPAEVVYTKESAIITSLRRFTTERLNHCAFTLYELQGDIDYSRTGADYFDEDAFQAAKEAAYTIGILLSYVKETVKADVFHIASLRPLTTERNMLIDVSSLRHLEITQNVRDGRRKGTLLDVLDRTKTAMGGRLLRKWLEAPLLNLHDITERQDGVEDLVRHEIMRQDLGDTLDKIYDFERILTRIGTGTAGPKDMTALRESLRILPDVKHILSQAGAPILQRLNECMDVHSYVYDLLCRAVKEEPAAVIRNGGVIRDGYNEELDEIRSISENSHAFLRDLEEREKESTGIKLKIGYTKVFGYYFEISHANTKPIPPYYVRKQTLVNAERYITPELKDFEVKVLTSQERLTALEYKLFTQLREEVRGHIAAMQETARAVAVADSLYSLAVCAKENRYVRPALNSREVIRIEEGRHPIIEQYNKNELFVPNDVTLNHTDHEVLVITGPNMAGKSTYMRQTAVLILMAQTGSFIPAESADICPVDRIFTRIGASDDILTGQSTFMTEMKEVSYILKHATCRSLLILDEIGRGTSTFDGMSIAKAVIEYCLKHVHAFTLFATHYHELVSMADESSLLKNYTVAVRERGKSIKFLRRIIPGGADRSYGLHVARLAGLPEGLLKRAEVILEELEGGAAAVPSRQIPDEEATYASSGLFTDAVTDKLLHVDVMSMTPIEAISFLHDLQREAKKGSGIS</sequence>
<dbReference type="PANTHER" id="PTHR11361:SF34">
    <property type="entry name" value="DNA MISMATCH REPAIR PROTEIN MSH1, MITOCHONDRIAL"/>
    <property type="match status" value="1"/>
</dbReference>
<dbReference type="Gene3D" id="3.40.50.300">
    <property type="entry name" value="P-loop containing nucleotide triphosphate hydrolases"/>
    <property type="match status" value="1"/>
</dbReference>
<dbReference type="Pfam" id="PF00488">
    <property type="entry name" value="MutS_V"/>
    <property type="match status" value="1"/>
</dbReference>